<evidence type="ECO:0000256" key="2">
    <source>
        <dbReference type="ARBA" id="ARBA00007639"/>
    </source>
</evidence>
<evidence type="ECO:0000256" key="1">
    <source>
        <dbReference type="ARBA" id="ARBA00004196"/>
    </source>
</evidence>
<name>A0A5C4MQA9_9RHOB</name>
<dbReference type="RefSeq" id="WP_139078179.1">
    <property type="nucleotide sequence ID" value="NZ_VDFU01000025.1"/>
</dbReference>
<dbReference type="GO" id="GO:0030313">
    <property type="term" value="C:cell envelope"/>
    <property type="evidence" value="ECO:0007669"/>
    <property type="project" value="UniProtKB-SubCell"/>
</dbReference>
<dbReference type="Gene3D" id="3.40.50.2300">
    <property type="match status" value="2"/>
</dbReference>
<dbReference type="PANTHER" id="PTHR46847:SF1">
    <property type="entry name" value="D-ALLOSE-BINDING PERIPLASMIC PROTEIN-RELATED"/>
    <property type="match status" value="1"/>
</dbReference>
<dbReference type="OrthoDB" id="9804917at2"/>
<evidence type="ECO:0000256" key="3">
    <source>
        <dbReference type="ARBA" id="ARBA00022729"/>
    </source>
</evidence>
<evidence type="ECO:0000313" key="7">
    <source>
        <dbReference type="Proteomes" id="UP000305887"/>
    </source>
</evidence>
<dbReference type="EMBL" id="VDFU01000025">
    <property type="protein sequence ID" value="TNC47506.1"/>
    <property type="molecule type" value="Genomic_DNA"/>
</dbReference>
<comment type="subcellular location">
    <subcellularLocation>
        <location evidence="1">Cell envelope</location>
    </subcellularLocation>
</comment>
<dbReference type="InterPro" id="IPR025997">
    <property type="entry name" value="SBP_2_dom"/>
</dbReference>
<keyword evidence="7" id="KW-1185">Reference proteome</keyword>
<dbReference type="CDD" id="cd20008">
    <property type="entry name" value="PBP1_ABC_sugar_binding-like"/>
    <property type="match status" value="1"/>
</dbReference>
<protein>
    <submittedName>
        <fullName evidence="6">Substrate-binding domain-containing protein</fullName>
    </submittedName>
</protein>
<comment type="caution">
    <text evidence="6">The sequence shown here is derived from an EMBL/GenBank/DDBJ whole genome shotgun (WGS) entry which is preliminary data.</text>
</comment>
<proteinExistence type="inferred from homology"/>
<feature type="chain" id="PRO_5023028382" evidence="4">
    <location>
        <begin position="23"/>
        <end position="313"/>
    </location>
</feature>
<evidence type="ECO:0000313" key="6">
    <source>
        <dbReference type="EMBL" id="TNC47506.1"/>
    </source>
</evidence>
<feature type="domain" description="Periplasmic binding protein" evidence="5">
    <location>
        <begin position="26"/>
        <end position="285"/>
    </location>
</feature>
<dbReference type="SUPFAM" id="SSF53822">
    <property type="entry name" value="Periplasmic binding protein-like I"/>
    <property type="match status" value="1"/>
</dbReference>
<gene>
    <name evidence="6" type="ORF">FHG66_16680</name>
</gene>
<sequence length="313" mass="31877">MNTLFKAVLAAGILTVSPMALMAGEIAVIVKTTNSNFWQNVNKGAAAAIEGQSEHTMTFDGPAAESDIADQVDMVENAISRGVAGIVLAPSDPDALAPSVKRAFEAGIPVAIIDSALGEGAEGTYQTFLATDNKTAGELAAQAMIDAVGTEGKVAVMSYVAGVGSEIGRVGGFTEYLAANSSLEIVGPFYSQSQMATALNQTTDVLAANPDLVGIFGANEPTAIGMGRAIEQAGRAGTLTAIGFDGNADLQDMVRSGVLAATAVQGSFQMGELGVQAVLDLLAGGTVEPMIDTGVVMVTKDNIDAPEAQNVLY</sequence>
<comment type="similarity">
    <text evidence="2">Belongs to the bacterial solute-binding protein 2 family.</text>
</comment>
<evidence type="ECO:0000259" key="5">
    <source>
        <dbReference type="Pfam" id="PF13407"/>
    </source>
</evidence>
<evidence type="ECO:0000256" key="4">
    <source>
        <dbReference type="SAM" id="SignalP"/>
    </source>
</evidence>
<reference evidence="6 7" key="1">
    <citation type="submission" date="2019-06" db="EMBL/GenBank/DDBJ databases">
        <title>YIM 131921 draft genome.</title>
        <authorList>
            <person name="Jiang L."/>
        </authorList>
    </citation>
    <scope>NUCLEOTIDE SEQUENCE [LARGE SCALE GENOMIC DNA]</scope>
    <source>
        <strain evidence="6 7">YIM 131921</strain>
    </source>
</reference>
<dbReference type="GO" id="GO:0030246">
    <property type="term" value="F:carbohydrate binding"/>
    <property type="evidence" value="ECO:0007669"/>
    <property type="project" value="UniProtKB-ARBA"/>
</dbReference>
<keyword evidence="3 4" id="KW-0732">Signal</keyword>
<dbReference type="PANTHER" id="PTHR46847">
    <property type="entry name" value="D-ALLOSE-BINDING PERIPLASMIC PROTEIN-RELATED"/>
    <property type="match status" value="1"/>
</dbReference>
<accession>A0A5C4MQA9</accession>
<dbReference type="AlphaFoldDB" id="A0A5C4MQA9"/>
<dbReference type="Pfam" id="PF13407">
    <property type="entry name" value="Peripla_BP_4"/>
    <property type="match status" value="1"/>
</dbReference>
<dbReference type="InterPro" id="IPR028082">
    <property type="entry name" value="Peripla_BP_I"/>
</dbReference>
<organism evidence="6 7">
    <name type="scientific">Rubellimicrobium rubrum</name>
    <dbReference type="NCBI Taxonomy" id="2585369"/>
    <lineage>
        <taxon>Bacteria</taxon>
        <taxon>Pseudomonadati</taxon>
        <taxon>Pseudomonadota</taxon>
        <taxon>Alphaproteobacteria</taxon>
        <taxon>Rhodobacterales</taxon>
        <taxon>Roseobacteraceae</taxon>
        <taxon>Rubellimicrobium</taxon>
    </lineage>
</organism>
<dbReference type="Proteomes" id="UP000305887">
    <property type="component" value="Unassembled WGS sequence"/>
</dbReference>
<feature type="signal peptide" evidence="4">
    <location>
        <begin position="1"/>
        <end position="22"/>
    </location>
</feature>